<dbReference type="SUPFAM" id="SSF55811">
    <property type="entry name" value="Nudix"/>
    <property type="match status" value="1"/>
</dbReference>
<name>A0A7H8QE52_9BACL</name>
<dbReference type="InterPro" id="IPR000086">
    <property type="entry name" value="NUDIX_hydrolase_dom"/>
</dbReference>
<dbReference type="Pfam" id="PF00293">
    <property type="entry name" value="NUDIX"/>
    <property type="match status" value="1"/>
</dbReference>
<protein>
    <submittedName>
        <fullName evidence="5">NUDIX domain-containing protein</fullName>
    </submittedName>
</protein>
<evidence type="ECO:0000256" key="2">
    <source>
        <dbReference type="ARBA" id="ARBA00022801"/>
    </source>
</evidence>
<dbReference type="AlphaFoldDB" id="A0A7H8QE52"/>
<keyword evidence="6" id="KW-1185">Reference proteome</keyword>
<dbReference type="PANTHER" id="PTHR43046:SF2">
    <property type="entry name" value="8-OXO-DGTP DIPHOSPHATASE-RELATED"/>
    <property type="match status" value="1"/>
</dbReference>
<dbReference type="PROSITE" id="PS51462">
    <property type="entry name" value="NUDIX"/>
    <property type="match status" value="1"/>
</dbReference>
<feature type="domain" description="Nudix hydrolase" evidence="4">
    <location>
        <begin position="16"/>
        <end position="148"/>
    </location>
</feature>
<evidence type="ECO:0000313" key="6">
    <source>
        <dbReference type="Proteomes" id="UP000509222"/>
    </source>
</evidence>
<organism evidence="5 6">
    <name type="scientific">Planococcus glaciei</name>
    <dbReference type="NCBI Taxonomy" id="459472"/>
    <lineage>
        <taxon>Bacteria</taxon>
        <taxon>Bacillati</taxon>
        <taxon>Bacillota</taxon>
        <taxon>Bacilli</taxon>
        <taxon>Bacillales</taxon>
        <taxon>Caryophanaceae</taxon>
        <taxon>Planococcus</taxon>
    </lineage>
</organism>
<dbReference type="EMBL" id="CP051177">
    <property type="protein sequence ID" value="QKX52230.1"/>
    <property type="molecule type" value="Genomic_DNA"/>
</dbReference>
<evidence type="ECO:0000313" key="5">
    <source>
        <dbReference type="EMBL" id="QKX52230.1"/>
    </source>
</evidence>
<dbReference type="Proteomes" id="UP000509222">
    <property type="component" value="Chromosome"/>
</dbReference>
<dbReference type="InterPro" id="IPR020084">
    <property type="entry name" value="NUDIX_hydrolase_CS"/>
</dbReference>
<proteinExistence type="inferred from homology"/>
<comment type="similarity">
    <text evidence="3">Belongs to the Nudix hydrolase family.</text>
</comment>
<sequence length="155" mass="17515">MDYIKNLRSMVGHEKVIMVIAGAFVFDKDNRLLLQQRSDTGEWGLPGGFMESGENVQDTARREVFEETGLNLGMLELFGIYSGPKCDKTFANGDQVSLVQIIFSSRDYTGLLIEANEESLSNCFFHLNDLPPVLFPDHKIFFEDLLSGQEIPLFK</sequence>
<keyword evidence="2 3" id="KW-0378">Hydrolase</keyword>
<dbReference type="InterPro" id="IPR015797">
    <property type="entry name" value="NUDIX_hydrolase-like_dom_sf"/>
</dbReference>
<evidence type="ECO:0000256" key="3">
    <source>
        <dbReference type="RuleBase" id="RU003476"/>
    </source>
</evidence>
<evidence type="ECO:0000259" key="4">
    <source>
        <dbReference type="PROSITE" id="PS51462"/>
    </source>
</evidence>
<evidence type="ECO:0000256" key="1">
    <source>
        <dbReference type="ARBA" id="ARBA00001946"/>
    </source>
</evidence>
<accession>A0A7H8QE52</accession>
<comment type="cofactor">
    <cofactor evidence="1">
        <name>Mg(2+)</name>
        <dbReference type="ChEBI" id="CHEBI:18420"/>
    </cofactor>
</comment>
<dbReference type="RefSeq" id="WP_176294975.1">
    <property type="nucleotide sequence ID" value="NZ_CP051177.1"/>
</dbReference>
<dbReference type="GO" id="GO:0016787">
    <property type="term" value="F:hydrolase activity"/>
    <property type="evidence" value="ECO:0007669"/>
    <property type="project" value="UniProtKB-KW"/>
</dbReference>
<dbReference type="Gene3D" id="3.90.79.10">
    <property type="entry name" value="Nucleoside Triphosphate Pyrophosphohydrolase"/>
    <property type="match status" value="1"/>
</dbReference>
<gene>
    <name evidence="5" type="ORF">HF394_17530</name>
</gene>
<dbReference type="PRINTS" id="PR00502">
    <property type="entry name" value="NUDIXFAMILY"/>
</dbReference>
<dbReference type="InterPro" id="IPR020476">
    <property type="entry name" value="Nudix_hydrolase"/>
</dbReference>
<dbReference type="PANTHER" id="PTHR43046">
    <property type="entry name" value="GDP-MANNOSE MANNOSYL HYDROLASE"/>
    <property type="match status" value="1"/>
</dbReference>
<dbReference type="PROSITE" id="PS00893">
    <property type="entry name" value="NUDIX_BOX"/>
    <property type="match status" value="1"/>
</dbReference>
<reference evidence="6" key="1">
    <citation type="submission" date="2020-06" db="EMBL/GenBank/DDBJ databases">
        <title>Isolation of Planomicrobium glaciei.</title>
        <authorList>
            <person name="Malisova L."/>
            <person name="Safrankova R."/>
            <person name="Jakubu V."/>
            <person name="Spanelova P."/>
        </authorList>
    </citation>
    <scope>NUCLEOTIDE SEQUENCE [LARGE SCALE GENOMIC DNA]</scope>
    <source>
        <strain evidence="6">NRL-ATB46093</strain>
    </source>
</reference>
<dbReference type="CDD" id="cd04677">
    <property type="entry name" value="NUDIX_Hydrolase"/>
    <property type="match status" value="1"/>
</dbReference>